<accession>A0A9W6Z5I4</accession>
<organism evidence="1 2">
    <name type="scientific">Ambrosiozyma monospora</name>
    <name type="common">Yeast</name>
    <name type="synonym">Endomycopsis monosporus</name>
    <dbReference type="NCBI Taxonomy" id="43982"/>
    <lineage>
        <taxon>Eukaryota</taxon>
        <taxon>Fungi</taxon>
        <taxon>Dikarya</taxon>
        <taxon>Ascomycota</taxon>
        <taxon>Saccharomycotina</taxon>
        <taxon>Pichiomycetes</taxon>
        <taxon>Pichiales</taxon>
        <taxon>Pichiaceae</taxon>
        <taxon>Ambrosiozyma</taxon>
    </lineage>
</organism>
<evidence type="ECO:0000313" key="1">
    <source>
        <dbReference type="EMBL" id="GMG47248.1"/>
    </source>
</evidence>
<comment type="caution">
    <text evidence="1">The sequence shown here is derived from an EMBL/GenBank/DDBJ whole genome shotgun (WGS) entry which is preliminary data.</text>
</comment>
<sequence>MAHDLKVTYNYIATEGTLKEYQYIRQIGLNTDLKAHYNVRRNDGSYVGRTKIKVNHSDSNNPPSCDQITQCLADWNTDRQAESGDTSHLTFIPIEEDGVLSAGEDSLVDVEFPSTLEFWLETDAFCLEFSSWFSGSDTSSPVEWLLVIAGIIVVRSNIYCVIIIKEVL</sequence>
<evidence type="ECO:0000313" key="2">
    <source>
        <dbReference type="Proteomes" id="UP001165063"/>
    </source>
</evidence>
<gene>
    <name evidence="1" type="ORF">Amon01_000695100</name>
</gene>
<dbReference type="Proteomes" id="UP001165063">
    <property type="component" value="Unassembled WGS sequence"/>
</dbReference>
<dbReference type="AlphaFoldDB" id="A0A9W6Z5I4"/>
<reference evidence="1" key="1">
    <citation type="submission" date="2023-04" db="EMBL/GenBank/DDBJ databases">
        <title>Ambrosiozyma monospora NBRC 1965.</title>
        <authorList>
            <person name="Ichikawa N."/>
            <person name="Sato H."/>
            <person name="Tonouchi N."/>
        </authorList>
    </citation>
    <scope>NUCLEOTIDE SEQUENCE</scope>
    <source>
        <strain evidence="1">NBRC 1965</strain>
    </source>
</reference>
<keyword evidence="2" id="KW-1185">Reference proteome</keyword>
<proteinExistence type="predicted"/>
<name>A0A9W6Z5I4_AMBMO</name>
<protein>
    <submittedName>
        <fullName evidence="1">Unnamed protein product</fullName>
    </submittedName>
</protein>
<dbReference type="EMBL" id="BSXU01004748">
    <property type="protein sequence ID" value="GMG47248.1"/>
    <property type="molecule type" value="Genomic_DNA"/>
</dbReference>